<organism evidence="2 3">
    <name type="scientific">Pelagibacterium lacus</name>
    <dbReference type="NCBI Taxonomy" id="2282655"/>
    <lineage>
        <taxon>Bacteria</taxon>
        <taxon>Pseudomonadati</taxon>
        <taxon>Pseudomonadota</taxon>
        <taxon>Alphaproteobacteria</taxon>
        <taxon>Hyphomicrobiales</taxon>
        <taxon>Devosiaceae</taxon>
        <taxon>Pelagibacterium</taxon>
    </lineage>
</organism>
<accession>A0A369W3B9</accession>
<dbReference type="RefSeq" id="WP_147276119.1">
    <property type="nucleotide sequence ID" value="NZ_QQNH01000032.1"/>
</dbReference>
<feature type="chain" id="PRO_5016579754" evidence="1">
    <location>
        <begin position="27"/>
        <end position="149"/>
    </location>
</feature>
<reference evidence="3" key="1">
    <citation type="submission" date="2018-07" db="EMBL/GenBank/DDBJ databases">
        <authorList>
            <person name="Liu B.-T."/>
            <person name="Du Z."/>
        </authorList>
    </citation>
    <scope>NUCLEOTIDE SEQUENCE [LARGE SCALE GENOMIC DNA]</scope>
    <source>
        <strain evidence="3">XYN52</strain>
    </source>
</reference>
<dbReference type="Proteomes" id="UP000253759">
    <property type="component" value="Unassembled WGS sequence"/>
</dbReference>
<dbReference type="AlphaFoldDB" id="A0A369W3B9"/>
<dbReference type="EMBL" id="QQNH01000032">
    <property type="protein sequence ID" value="RDE07850.1"/>
    <property type="molecule type" value="Genomic_DNA"/>
</dbReference>
<dbReference type="OrthoDB" id="3820584at2"/>
<feature type="signal peptide" evidence="1">
    <location>
        <begin position="1"/>
        <end position="26"/>
    </location>
</feature>
<evidence type="ECO:0000313" key="2">
    <source>
        <dbReference type="EMBL" id="RDE07850.1"/>
    </source>
</evidence>
<keyword evidence="1" id="KW-0732">Signal</keyword>
<name>A0A369W3B9_9HYPH</name>
<keyword evidence="3" id="KW-1185">Reference proteome</keyword>
<protein>
    <submittedName>
        <fullName evidence="2">Uncharacterized protein</fullName>
    </submittedName>
</protein>
<evidence type="ECO:0000256" key="1">
    <source>
        <dbReference type="SAM" id="SignalP"/>
    </source>
</evidence>
<evidence type="ECO:0000313" key="3">
    <source>
        <dbReference type="Proteomes" id="UP000253759"/>
    </source>
</evidence>
<sequence>MTMPVLVRTSAATAVFLTLFLAPVVAQDPISGSTLDGATFQLPSVWVIGEPLAIAGENWTTHAGDRGSVIGVKYDFGEVVPTDPLDEMDDIWARITADGSGAFSAELPYPADAGWSVGEEHTIHLLTGAMGDNDKVRNPTLRVTLVEAE</sequence>
<proteinExistence type="predicted"/>
<comment type="caution">
    <text evidence="2">The sequence shown here is derived from an EMBL/GenBank/DDBJ whole genome shotgun (WGS) entry which is preliminary data.</text>
</comment>
<gene>
    <name evidence="2" type="ORF">DVH29_14680</name>
</gene>